<reference evidence="2" key="1">
    <citation type="journal article" date="2020" name="Microb. Genom.">
        <title>Genetic diversity of clinical and environmental Mucorales isolates obtained from an investigation of mucormycosis cases among solid organ transplant recipients.</title>
        <authorList>
            <person name="Nguyen M.H."/>
            <person name="Kaul D."/>
            <person name="Muto C."/>
            <person name="Cheng S.J."/>
            <person name="Richter R.A."/>
            <person name="Bruno V.M."/>
            <person name="Liu G."/>
            <person name="Beyhan S."/>
            <person name="Sundermann A.J."/>
            <person name="Mounaud S."/>
            <person name="Pasculle A.W."/>
            <person name="Nierman W.C."/>
            <person name="Driscoll E."/>
            <person name="Cumbie R."/>
            <person name="Clancy C.J."/>
            <person name="Dupont C.L."/>
        </authorList>
    </citation>
    <scope>NUCLEOTIDE SEQUENCE</scope>
    <source>
        <strain evidence="2">GL16</strain>
    </source>
</reference>
<evidence type="ECO:0000313" key="3">
    <source>
        <dbReference type="Proteomes" id="UP000717996"/>
    </source>
</evidence>
<evidence type="ECO:0008006" key="4">
    <source>
        <dbReference type="Google" id="ProtNLM"/>
    </source>
</evidence>
<evidence type="ECO:0000256" key="1">
    <source>
        <dbReference type="SAM" id="MobiDB-lite"/>
    </source>
</evidence>
<dbReference type="SUPFAM" id="SSF57756">
    <property type="entry name" value="Retrovirus zinc finger-like domains"/>
    <property type="match status" value="1"/>
</dbReference>
<comment type="caution">
    <text evidence="2">The sequence shown here is derived from an EMBL/GenBank/DDBJ whole genome shotgun (WGS) entry which is preliminary data.</text>
</comment>
<name>A0A9P6XQP6_RHIOR</name>
<dbReference type="AlphaFoldDB" id="A0A9P6XQP6"/>
<evidence type="ECO:0000313" key="2">
    <source>
        <dbReference type="EMBL" id="KAG1530559.1"/>
    </source>
</evidence>
<protein>
    <recommendedName>
        <fullName evidence="4">CCHC-type domain-containing protein</fullName>
    </recommendedName>
</protein>
<dbReference type="GO" id="GO:0008270">
    <property type="term" value="F:zinc ion binding"/>
    <property type="evidence" value="ECO:0007669"/>
    <property type="project" value="InterPro"/>
</dbReference>
<dbReference type="Gene3D" id="4.10.60.10">
    <property type="entry name" value="Zinc finger, CCHC-type"/>
    <property type="match status" value="1"/>
</dbReference>
<dbReference type="InterPro" id="IPR036875">
    <property type="entry name" value="Znf_CCHC_sf"/>
</dbReference>
<dbReference type="EMBL" id="JAANIT010006499">
    <property type="protein sequence ID" value="KAG1530559.1"/>
    <property type="molecule type" value="Genomic_DNA"/>
</dbReference>
<dbReference type="Proteomes" id="UP000717996">
    <property type="component" value="Unassembled WGS sequence"/>
</dbReference>
<proteinExistence type="predicted"/>
<dbReference type="GO" id="GO:0003676">
    <property type="term" value="F:nucleic acid binding"/>
    <property type="evidence" value="ECO:0007669"/>
    <property type="project" value="InterPro"/>
</dbReference>
<feature type="compositionally biased region" description="Low complexity" evidence="1">
    <location>
        <begin position="86"/>
        <end position="98"/>
    </location>
</feature>
<sequence>MLDLPNISDDEALDRFVRGLKNDVRIHVITRDPNTLEDATRFAIAYESAQQVGMVMPSRKREELPNDPMDLSVLVQQLNALVRSGNNNISNNNNHFNNRQSDRRNFNSGRRSNIICHWCNKSGHVIAECRTRQRDIREFEQTKLRQKRNNFQPRARPNQAYVADLIDIEASNNSC</sequence>
<gene>
    <name evidence="2" type="ORF">G6F51_013805</name>
</gene>
<organism evidence="2 3">
    <name type="scientific">Rhizopus oryzae</name>
    <name type="common">Mucormycosis agent</name>
    <name type="synonym">Rhizopus arrhizus var. delemar</name>
    <dbReference type="NCBI Taxonomy" id="64495"/>
    <lineage>
        <taxon>Eukaryota</taxon>
        <taxon>Fungi</taxon>
        <taxon>Fungi incertae sedis</taxon>
        <taxon>Mucoromycota</taxon>
        <taxon>Mucoromycotina</taxon>
        <taxon>Mucoromycetes</taxon>
        <taxon>Mucorales</taxon>
        <taxon>Mucorineae</taxon>
        <taxon>Rhizopodaceae</taxon>
        <taxon>Rhizopus</taxon>
    </lineage>
</organism>
<accession>A0A9P6XQP6</accession>
<feature type="region of interest" description="Disordered" evidence="1">
    <location>
        <begin position="85"/>
        <end position="105"/>
    </location>
</feature>